<sequence>MHASHIATCLCVAATALGSPVGPGGPGAGPSKPSPPSPPAKGCKPGPDDGKFDYDALNLREVGARNTLDWRIWLEHKCQAISFWHDVPLYPDPSKPAIINAVVEIPRWTDGKIEIRRPEPLNPIFHDDRNDAPRFVESVWPHHTYPFVYGSIPQTWENPNVNHSFTGFPGDNDPIDFFDIGQDIGYFGQVKQVKILGGIAPNDGDETDWKILVIDVKDPIADLVDSWEDVEQYRPGVTQAFYDWFTYYKVARGDGVIPIIGESYQSASMIIDDVIPQGYEYWKQLVSGEEDPGQINFNQTSYPEYESYIKPQDTTRAFEIPKESKPEPAAPKPTEYDEWYYLDEEFELITQGS</sequence>
<organism evidence="9 10">
    <name type="scientific">Cyphellophora attinorum</name>
    <dbReference type="NCBI Taxonomy" id="1664694"/>
    <lineage>
        <taxon>Eukaryota</taxon>
        <taxon>Fungi</taxon>
        <taxon>Dikarya</taxon>
        <taxon>Ascomycota</taxon>
        <taxon>Pezizomycotina</taxon>
        <taxon>Eurotiomycetes</taxon>
        <taxon>Chaetothyriomycetidae</taxon>
        <taxon>Chaetothyriales</taxon>
        <taxon>Cyphellophoraceae</taxon>
        <taxon>Cyphellophora</taxon>
    </lineage>
</organism>
<dbReference type="STRING" id="1664694.A0A0N1HRX5"/>
<dbReference type="EC" id="3.6.1.1" evidence="3"/>
<dbReference type="AlphaFoldDB" id="A0A0N1HRX5"/>
<evidence type="ECO:0000256" key="5">
    <source>
        <dbReference type="ARBA" id="ARBA00022801"/>
    </source>
</evidence>
<gene>
    <name evidence="9" type="ORF">AB675_8050</name>
</gene>
<keyword evidence="5" id="KW-0378">Hydrolase</keyword>
<dbReference type="OrthoDB" id="1608002at2759"/>
<dbReference type="GeneID" id="28740347"/>
<dbReference type="GO" id="GO:0004427">
    <property type="term" value="F:inorganic diphosphate phosphatase activity"/>
    <property type="evidence" value="ECO:0007669"/>
    <property type="project" value="UniProtKB-EC"/>
</dbReference>
<keyword evidence="6" id="KW-0460">Magnesium</keyword>
<dbReference type="PANTHER" id="PTHR10286">
    <property type="entry name" value="INORGANIC PYROPHOSPHATASE"/>
    <property type="match status" value="1"/>
</dbReference>
<evidence type="ECO:0000256" key="3">
    <source>
        <dbReference type="ARBA" id="ARBA00012146"/>
    </source>
</evidence>
<feature type="signal peptide" evidence="8">
    <location>
        <begin position="1"/>
        <end position="18"/>
    </location>
</feature>
<evidence type="ECO:0000256" key="7">
    <source>
        <dbReference type="SAM" id="MobiDB-lite"/>
    </source>
</evidence>
<proteinExistence type="inferred from homology"/>
<dbReference type="Pfam" id="PF00719">
    <property type="entry name" value="Pyrophosphatase"/>
    <property type="match status" value="1"/>
</dbReference>
<dbReference type="GO" id="GO:0006796">
    <property type="term" value="P:phosphate-containing compound metabolic process"/>
    <property type="evidence" value="ECO:0007669"/>
    <property type="project" value="InterPro"/>
</dbReference>
<evidence type="ECO:0000256" key="6">
    <source>
        <dbReference type="ARBA" id="ARBA00022842"/>
    </source>
</evidence>
<dbReference type="EMBL" id="LFJN01000010">
    <property type="protein sequence ID" value="KPI41200.1"/>
    <property type="molecule type" value="Genomic_DNA"/>
</dbReference>
<comment type="similarity">
    <text evidence="2">Belongs to the PPase family.</text>
</comment>
<dbReference type="VEuPathDB" id="FungiDB:AB675_8050"/>
<comment type="caution">
    <text evidence="9">The sequence shown here is derived from an EMBL/GenBank/DDBJ whole genome shotgun (WGS) entry which is preliminary data.</text>
</comment>
<dbReference type="Gene3D" id="3.90.80.10">
    <property type="entry name" value="Inorganic pyrophosphatase"/>
    <property type="match status" value="1"/>
</dbReference>
<protein>
    <recommendedName>
        <fullName evidence="3">inorganic diphosphatase</fullName>
        <ecNumber evidence="3">3.6.1.1</ecNumber>
    </recommendedName>
</protein>
<comment type="cofactor">
    <cofactor evidence="1">
        <name>Mg(2+)</name>
        <dbReference type="ChEBI" id="CHEBI:18420"/>
    </cofactor>
</comment>
<feature type="chain" id="PRO_5005873528" description="inorganic diphosphatase" evidence="8">
    <location>
        <begin position="19"/>
        <end position="353"/>
    </location>
</feature>
<dbReference type="Proteomes" id="UP000038010">
    <property type="component" value="Unassembled WGS sequence"/>
</dbReference>
<evidence type="ECO:0000313" key="9">
    <source>
        <dbReference type="EMBL" id="KPI41200.1"/>
    </source>
</evidence>
<evidence type="ECO:0000256" key="1">
    <source>
        <dbReference type="ARBA" id="ARBA00001946"/>
    </source>
</evidence>
<evidence type="ECO:0000256" key="2">
    <source>
        <dbReference type="ARBA" id="ARBA00006220"/>
    </source>
</evidence>
<dbReference type="GO" id="GO:0000287">
    <property type="term" value="F:magnesium ion binding"/>
    <property type="evidence" value="ECO:0007669"/>
    <property type="project" value="InterPro"/>
</dbReference>
<evidence type="ECO:0000313" key="10">
    <source>
        <dbReference type="Proteomes" id="UP000038010"/>
    </source>
</evidence>
<evidence type="ECO:0000256" key="8">
    <source>
        <dbReference type="SAM" id="SignalP"/>
    </source>
</evidence>
<dbReference type="GO" id="GO:0005737">
    <property type="term" value="C:cytoplasm"/>
    <property type="evidence" value="ECO:0007669"/>
    <property type="project" value="InterPro"/>
</dbReference>
<keyword evidence="10" id="KW-1185">Reference proteome</keyword>
<evidence type="ECO:0000256" key="4">
    <source>
        <dbReference type="ARBA" id="ARBA00022723"/>
    </source>
</evidence>
<keyword evidence="8" id="KW-0732">Signal</keyword>
<feature type="region of interest" description="Disordered" evidence="7">
    <location>
        <begin position="22"/>
        <end position="47"/>
    </location>
</feature>
<reference evidence="9 10" key="1">
    <citation type="submission" date="2015-06" db="EMBL/GenBank/DDBJ databases">
        <title>Draft genome of the ant-associated black yeast Phialophora attae CBS 131958.</title>
        <authorList>
            <person name="Moreno L.F."/>
            <person name="Stielow B.J."/>
            <person name="de Hoog S."/>
            <person name="Vicente V.A."/>
            <person name="Weiss V.A."/>
            <person name="de Vries M."/>
            <person name="Cruz L.M."/>
            <person name="Souza E.M."/>
        </authorList>
    </citation>
    <scope>NUCLEOTIDE SEQUENCE [LARGE SCALE GENOMIC DNA]</scope>
    <source>
        <strain evidence="9 10">CBS 131958</strain>
    </source>
</reference>
<accession>A0A0N1HRX5</accession>
<keyword evidence="4" id="KW-0479">Metal-binding</keyword>
<dbReference type="RefSeq" id="XP_018001163.1">
    <property type="nucleotide sequence ID" value="XM_018148467.1"/>
</dbReference>
<dbReference type="InterPro" id="IPR036649">
    <property type="entry name" value="Pyrophosphatase_sf"/>
</dbReference>
<dbReference type="InterPro" id="IPR008162">
    <property type="entry name" value="Pyrophosphatase"/>
</dbReference>
<name>A0A0N1HRX5_9EURO</name>
<dbReference type="SUPFAM" id="SSF50324">
    <property type="entry name" value="Inorganic pyrophosphatase"/>
    <property type="match status" value="1"/>
</dbReference>